<name>A0AAD9G1I4_9STRA</name>
<evidence type="ECO:0000313" key="6">
    <source>
        <dbReference type="EMBL" id="KAK1930168.1"/>
    </source>
</evidence>
<keyword evidence="3" id="KW-0964">Secreted</keyword>
<evidence type="ECO:0000256" key="1">
    <source>
        <dbReference type="ARBA" id="ARBA00004340"/>
    </source>
</evidence>
<accession>A0AAD9G1I4</accession>
<evidence type="ECO:0000313" key="7">
    <source>
        <dbReference type="Proteomes" id="UP001259832"/>
    </source>
</evidence>
<evidence type="ECO:0000256" key="2">
    <source>
        <dbReference type="ARBA" id="ARBA00004613"/>
    </source>
</evidence>
<dbReference type="GO" id="GO:0043657">
    <property type="term" value="C:host cell"/>
    <property type="evidence" value="ECO:0007669"/>
    <property type="project" value="UniProtKB-SubCell"/>
</dbReference>
<dbReference type="AlphaFoldDB" id="A0AAD9G1I4"/>
<reference evidence="6" key="1">
    <citation type="submission" date="2023-08" db="EMBL/GenBank/DDBJ databases">
        <title>Reference Genome Resource for the Citrus Pathogen Phytophthora citrophthora.</title>
        <authorList>
            <person name="Moller H."/>
            <person name="Coetzee B."/>
            <person name="Rose L.J."/>
            <person name="Van Niekerk J.M."/>
        </authorList>
    </citation>
    <scope>NUCLEOTIDE SEQUENCE</scope>
    <source>
        <strain evidence="6">STE-U-9442</strain>
    </source>
</reference>
<organism evidence="6 7">
    <name type="scientific">Phytophthora citrophthora</name>
    <dbReference type="NCBI Taxonomy" id="4793"/>
    <lineage>
        <taxon>Eukaryota</taxon>
        <taxon>Sar</taxon>
        <taxon>Stramenopiles</taxon>
        <taxon>Oomycota</taxon>
        <taxon>Peronosporomycetes</taxon>
        <taxon>Peronosporales</taxon>
        <taxon>Peronosporaceae</taxon>
        <taxon>Phytophthora</taxon>
    </lineage>
</organism>
<feature type="region of interest" description="Disordered" evidence="4">
    <location>
        <begin position="123"/>
        <end position="145"/>
    </location>
</feature>
<dbReference type="GO" id="GO:0005576">
    <property type="term" value="C:extracellular region"/>
    <property type="evidence" value="ECO:0007669"/>
    <property type="project" value="UniProtKB-SubCell"/>
</dbReference>
<sequence>MTLLSCAIIGDGSVISVPIQMWMTVAFLKEEIKKNKADTITCDVKNLQLFLAKKGGAWLDEAEAKTVTLNHAEKQFVEMNPMLWLKNKNHFGANFEPDESHVHLLVVVPETTWAAPRDVSGEMSVKRGREVTDEGESPKKKKRKVDGEELTFWMEQLNAISELGEGLDREVDLTVETLLETSQEVFGVLGVDLRKGLYV</sequence>
<evidence type="ECO:0000256" key="3">
    <source>
        <dbReference type="ARBA" id="ARBA00022525"/>
    </source>
</evidence>
<feature type="domain" description="Crinkler effector protein N-terminal" evidence="5">
    <location>
        <begin position="4"/>
        <end position="107"/>
    </location>
</feature>
<proteinExistence type="predicted"/>
<dbReference type="Pfam" id="PF20147">
    <property type="entry name" value="Crinkler"/>
    <property type="match status" value="1"/>
</dbReference>
<evidence type="ECO:0000256" key="4">
    <source>
        <dbReference type="SAM" id="MobiDB-lite"/>
    </source>
</evidence>
<keyword evidence="7" id="KW-1185">Reference proteome</keyword>
<dbReference type="InterPro" id="IPR045379">
    <property type="entry name" value="Crinkler_N"/>
</dbReference>
<feature type="compositionally biased region" description="Basic and acidic residues" evidence="4">
    <location>
        <begin position="124"/>
        <end position="138"/>
    </location>
</feature>
<comment type="caution">
    <text evidence="6">The sequence shown here is derived from an EMBL/GenBank/DDBJ whole genome shotgun (WGS) entry which is preliminary data.</text>
</comment>
<dbReference type="Proteomes" id="UP001259832">
    <property type="component" value="Unassembled WGS sequence"/>
</dbReference>
<dbReference type="EMBL" id="JASMQC010000041">
    <property type="protein sequence ID" value="KAK1930168.1"/>
    <property type="molecule type" value="Genomic_DNA"/>
</dbReference>
<evidence type="ECO:0000259" key="5">
    <source>
        <dbReference type="Pfam" id="PF20147"/>
    </source>
</evidence>
<comment type="subcellular location">
    <subcellularLocation>
        <location evidence="1">Host cell</location>
    </subcellularLocation>
    <subcellularLocation>
        <location evidence="2">Secreted</location>
    </subcellularLocation>
</comment>
<gene>
    <name evidence="6" type="ORF">P3T76_014401</name>
</gene>
<protein>
    <recommendedName>
        <fullName evidence="5">Crinkler effector protein N-terminal domain-containing protein</fullName>
    </recommendedName>
</protein>